<organism evidence="1 2">
    <name type="scientific">Brassica rapa subsp. trilocularis</name>
    <dbReference type="NCBI Taxonomy" id="1813537"/>
    <lineage>
        <taxon>Eukaryota</taxon>
        <taxon>Viridiplantae</taxon>
        <taxon>Streptophyta</taxon>
        <taxon>Embryophyta</taxon>
        <taxon>Tracheophyta</taxon>
        <taxon>Spermatophyta</taxon>
        <taxon>Magnoliopsida</taxon>
        <taxon>eudicotyledons</taxon>
        <taxon>Gunneridae</taxon>
        <taxon>Pentapetalae</taxon>
        <taxon>rosids</taxon>
        <taxon>malvids</taxon>
        <taxon>Brassicales</taxon>
        <taxon>Brassicaceae</taxon>
        <taxon>Brassiceae</taxon>
        <taxon>Brassica</taxon>
    </lineage>
</organism>
<accession>A0ABQ7KKA2</accession>
<comment type="caution">
    <text evidence="1">The sequence shown here is derived from an EMBL/GenBank/DDBJ whole genome shotgun (WGS) entry which is preliminary data.</text>
</comment>
<dbReference type="EMBL" id="JADBGQ010000076">
    <property type="protein sequence ID" value="KAG5373895.1"/>
    <property type="molecule type" value="Genomic_DNA"/>
</dbReference>
<proteinExistence type="predicted"/>
<dbReference type="Proteomes" id="UP000823674">
    <property type="component" value="Unassembled WGS sequence"/>
</dbReference>
<evidence type="ECO:0000313" key="1">
    <source>
        <dbReference type="EMBL" id="KAG5373895.1"/>
    </source>
</evidence>
<keyword evidence="2" id="KW-1185">Reference proteome</keyword>
<evidence type="ECO:0000313" key="2">
    <source>
        <dbReference type="Proteomes" id="UP000823674"/>
    </source>
</evidence>
<sequence>MVANSEERLQWLVCADHEAVCPSLFIREANRLGSMVKDEEAMSKAVSSVEVVGERLKHPHVVPATRW</sequence>
<name>A0ABQ7KKA2_BRACM</name>
<protein>
    <submittedName>
        <fullName evidence="1">Uncharacterized protein</fullName>
    </submittedName>
</protein>
<reference evidence="1 2" key="1">
    <citation type="submission" date="2021-03" db="EMBL/GenBank/DDBJ databases">
        <authorList>
            <person name="King G.J."/>
            <person name="Bancroft I."/>
            <person name="Baten A."/>
            <person name="Bloomfield J."/>
            <person name="Borpatragohain P."/>
            <person name="He Z."/>
            <person name="Irish N."/>
            <person name="Irwin J."/>
            <person name="Liu K."/>
            <person name="Mauleon R.P."/>
            <person name="Moore J."/>
            <person name="Morris R."/>
            <person name="Ostergaard L."/>
            <person name="Wang B."/>
            <person name="Wells R."/>
        </authorList>
    </citation>
    <scope>NUCLEOTIDE SEQUENCE [LARGE SCALE GENOMIC DNA]</scope>
    <source>
        <strain evidence="1">R-o-18</strain>
        <tissue evidence="1">Leaf</tissue>
    </source>
</reference>
<gene>
    <name evidence="1" type="primary">A08p011300.1_BraROA</name>
    <name evidence="1" type="ORF">IGI04_042788</name>
</gene>